<gene>
    <name evidence="1" type="ORF">X802_10555</name>
</gene>
<proteinExistence type="predicted"/>
<name>A0A0X1KNH3_9EURY</name>
<dbReference type="GeneID" id="43508756"/>
<sequence>METAAISKAPDTITIADGREECCEKKTGHERPLFDFEFHPLEGLI</sequence>
<dbReference type="OrthoDB" id="86845at2157"/>
<dbReference type="AlphaFoldDB" id="A0A0X1KNH3"/>
<dbReference type="RefSeq" id="WP_156961740.1">
    <property type="nucleotide sequence ID" value="NZ_CP007140.1"/>
</dbReference>
<dbReference type="EMBL" id="CP007140">
    <property type="protein sequence ID" value="AJC72834.1"/>
    <property type="molecule type" value="Genomic_DNA"/>
</dbReference>
<keyword evidence="2" id="KW-1185">Reference proteome</keyword>
<dbReference type="KEGG" id="tgy:X802_10555"/>
<protein>
    <submittedName>
        <fullName evidence="1">Uncharacterized protein</fullName>
    </submittedName>
</protein>
<reference evidence="1 2" key="1">
    <citation type="submission" date="2014-01" db="EMBL/GenBank/DDBJ databases">
        <title>Genome sequencing of Thermococcus guaymasensis.</title>
        <authorList>
            <person name="Zhang X."/>
            <person name="Alvare G."/>
            <person name="Fristensky B."/>
            <person name="Chen L."/>
            <person name="Suen T."/>
            <person name="Chen Q."/>
            <person name="Ma K."/>
        </authorList>
    </citation>
    <scope>NUCLEOTIDE SEQUENCE [LARGE SCALE GENOMIC DNA]</scope>
    <source>
        <strain evidence="1 2">DSM 11113</strain>
    </source>
</reference>
<accession>A0A0X1KNH3</accession>
<organism evidence="1 2">
    <name type="scientific">Thermococcus guaymasensis DSM 11113</name>
    <dbReference type="NCBI Taxonomy" id="1432656"/>
    <lineage>
        <taxon>Archaea</taxon>
        <taxon>Methanobacteriati</taxon>
        <taxon>Methanobacteriota</taxon>
        <taxon>Thermococci</taxon>
        <taxon>Thermococcales</taxon>
        <taxon>Thermococcaceae</taxon>
        <taxon>Thermococcus</taxon>
    </lineage>
</organism>
<dbReference type="PATRIC" id="fig|1432656.3.peg.2063"/>
<evidence type="ECO:0000313" key="1">
    <source>
        <dbReference type="EMBL" id="AJC72834.1"/>
    </source>
</evidence>
<dbReference type="Proteomes" id="UP000062043">
    <property type="component" value="Chromosome"/>
</dbReference>
<evidence type="ECO:0000313" key="2">
    <source>
        <dbReference type="Proteomes" id="UP000062043"/>
    </source>
</evidence>